<dbReference type="AlphaFoldDB" id="A0A846YCU1"/>
<organism evidence="2 3">
    <name type="scientific">Nocardia flavorosea</name>
    <dbReference type="NCBI Taxonomy" id="53429"/>
    <lineage>
        <taxon>Bacteria</taxon>
        <taxon>Bacillati</taxon>
        <taxon>Actinomycetota</taxon>
        <taxon>Actinomycetes</taxon>
        <taxon>Mycobacteriales</taxon>
        <taxon>Nocardiaceae</taxon>
        <taxon>Nocardia</taxon>
    </lineage>
</organism>
<keyword evidence="3" id="KW-1185">Reference proteome</keyword>
<gene>
    <name evidence="2" type="ORF">HGA15_09725</name>
</gene>
<reference evidence="2 3" key="1">
    <citation type="submission" date="2020-04" db="EMBL/GenBank/DDBJ databases">
        <title>MicrobeNet Type strains.</title>
        <authorList>
            <person name="Nicholson A.C."/>
        </authorList>
    </citation>
    <scope>NUCLEOTIDE SEQUENCE [LARGE SCALE GENOMIC DNA]</scope>
    <source>
        <strain evidence="2 3">JCM 3332</strain>
    </source>
</reference>
<dbReference type="RefSeq" id="WP_062977742.1">
    <property type="nucleotide sequence ID" value="NZ_JAAXOT010000004.1"/>
</dbReference>
<dbReference type="Pfam" id="PF05257">
    <property type="entry name" value="CHAP"/>
    <property type="match status" value="1"/>
</dbReference>
<sequence>MTDKDHGKLNIELTPPEGIREGARAVIEGVEENIQSQVLLLASNDTTYDPDMVSWLENRGMLGPKGLDAPEGESVMIEDYGGRRGEIENQTADMQAKNDSVDAETYAAFSTTNQSFQDISSKVRALQEVFDGLPGRVDSDLDGDIDGNDYMPIVAECAAVGRALNTLAEVIDIVDGAQAEYNAGAERIERLTPGNSGDPNVIWGDRSPTSNMTFTVTGDATRDSILGIARDELGRGVAERGGSSNTAYYTDTGKNTPYNIGDAWCASFTSYVWEKAGYEVDWTNKNYVPAIWNDAKANLETATANQAEPGDLIIFDWQGDGTPDHIGIVESVNGSTITTIEGNSSNQLRSNSYQMGNADLVGVVKPPASKSGAVV</sequence>
<dbReference type="Proteomes" id="UP000570678">
    <property type="component" value="Unassembled WGS sequence"/>
</dbReference>
<evidence type="ECO:0000313" key="3">
    <source>
        <dbReference type="Proteomes" id="UP000570678"/>
    </source>
</evidence>
<dbReference type="EMBL" id="JAAXOT010000004">
    <property type="protein sequence ID" value="NKY56425.1"/>
    <property type="molecule type" value="Genomic_DNA"/>
</dbReference>
<feature type="domain" description="Peptidase C51" evidence="1">
    <location>
        <begin position="260"/>
        <end position="343"/>
    </location>
</feature>
<protein>
    <submittedName>
        <fullName evidence="2">CHAP domain-containing protein</fullName>
    </submittedName>
</protein>
<evidence type="ECO:0000313" key="2">
    <source>
        <dbReference type="EMBL" id="NKY56425.1"/>
    </source>
</evidence>
<proteinExistence type="predicted"/>
<evidence type="ECO:0000259" key="1">
    <source>
        <dbReference type="Pfam" id="PF05257"/>
    </source>
</evidence>
<dbReference type="InterPro" id="IPR038765">
    <property type="entry name" value="Papain-like_cys_pep_sf"/>
</dbReference>
<accession>A0A846YCU1</accession>
<comment type="caution">
    <text evidence="2">The sequence shown here is derived from an EMBL/GenBank/DDBJ whole genome shotgun (WGS) entry which is preliminary data.</text>
</comment>
<name>A0A846YCU1_9NOCA</name>
<dbReference type="Gene3D" id="3.90.1720.10">
    <property type="entry name" value="endopeptidase domain like (from Nostoc punctiforme)"/>
    <property type="match status" value="1"/>
</dbReference>
<dbReference type="InterPro" id="IPR007921">
    <property type="entry name" value="CHAP_dom"/>
</dbReference>
<dbReference type="SUPFAM" id="SSF54001">
    <property type="entry name" value="Cysteine proteinases"/>
    <property type="match status" value="1"/>
</dbReference>